<protein>
    <recommendedName>
        <fullName evidence="3 9">Multidrug resistance efflux pump SepA</fullName>
    </recommendedName>
    <alternativeName>
        <fullName evidence="9">Antiseptic resistance protein SepA</fullName>
    </alternativeName>
</protein>
<comment type="function">
    <text evidence="9">Involved in multidrug efflux.</text>
</comment>
<evidence type="ECO:0000256" key="5">
    <source>
        <dbReference type="ARBA" id="ARBA00022475"/>
    </source>
</evidence>
<evidence type="ECO:0000256" key="6">
    <source>
        <dbReference type="ARBA" id="ARBA00022692"/>
    </source>
</evidence>
<evidence type="ECO:0000256" key="9">
    <source>
        <dbReference type="RuleBase" id="RU362138"/>
    </source>
</evidence>
<dbReference type="Pfam" id="PF17080">
    <property type="entry name" value="SepA"/>
    <property type="match status" value="1"/>
</dbReference>
<evidence type="ECO:0000256" key="4">
    <source>
        <dbReference type="ARBA" id="ARBA00022448"/>
    </source>
</evidence>
<organism evidence="11 12">
    <name type="scientific">Staphylococcus arlettae</name>
    <dbReference type="NCBI Taxonomy" id="29378"/>
    <lineage>
        <taxon>Bacteria</taxon>
        <taxon>Bacillati</taxon>
        <taxon>Bacillota</taxon>
        <taxon>Bacilli</taxon>
        <taxon>Bacillales</taxon>
        <taxon>Staphylococcaceae</taxon>
        <taxon>Staphylococcus</taxon>
    </lineage>
</organism>
<gene>
    <name evidence="9 11" type="primary">sepA</name>
    <name evidence="11" type="ORF">NCTC12413_00752</name>
    <name evidence="10" type="ORF">SAR03_24750</name>
</gene>
<keyword evidence="6 9" id="KW-0812">Transmembrane</keyword>
<reference evidence="11 12" key="1">
    <citation type="submission" date="2018-06" db="EMBL/GenBank/DDBJ databases">
        <authorList>
            <consortium name="Pathogen Informatics"/>
            <person name="Doyle S."/>
        </authorList>
    </citation>
    <scope>NUCLEOTIDE SEQUENCE [LARGE SCALE GENOMIC DNA]</scope>
    <source>
        <strain evidence="11 12">NCTC12413</strain>
    </source>
</reference>
<dbReference type="OrthoDB" id="2417783at2"/>
<dbReference type="STRING" id="1212545.SARL_02270"/>
<dbReference type="EMBL" id="BKAV01000040">
    <property type="protein sequence ID" value="GEQ01438.1"/>
    <property type="molecule type" value="Genomic_DNA"/>
</dbReference>
<reference evidence="10 13" key="2">
    <citation type="submission" date="2019-07" db="EMBL/GenBank/DDBJ databases">
        <title>Whole genome shotgun sequence of Staphylococcus arlettae NBRC 109765.</title>
        <authorList>
            <person name="Hosoyama A."/>
            <person name="Uohara A."/>
            <person name="Ohji S."/>
            <person name="Ichikawa N."/>
        </authorList>
    </citation>
    <scope>NUCLEOTIDE SEQUENCE [LARGE SCALE GENOMIC DNA]</scope>
    <source>
        <strain evidence="10 13">NBRC 109765</strain>
    </source>
</reference>
<dbReference type="EMBL" id="UGZE01000001">
    <property type="protein sequence ID" value="SUJ13921.1"/>
    <property type="molecule type" value="Genomic_DNA"/>
</dbReference>
<evidence type="ECO:0000313" key="10">
    <source>
        <dbReference type="EMBL" id="GEQ01438.1"/>
    </source>
</evidence>
<keyword evidence="13" id="KW-1185">Reference proteome</keyword>
<proteinExistence type="inferred from homology"/>
<evidence type="ECO:0000256" key="2">
    <source>
        <dbReference type="ARBA" id="ARBA00006238"/>
    </source>
</evidence>
<keyword evidence="8 9" id="KW-0472">Membrane</keyword>
<sequence>MKFIRYFLTTLIVLTIFIVSGAIFLSFLGFGLFGLSRILIYLQLADFGYNKGFYDNLIYYGSYIVFGYFTLFAIENLMDYFRKKLHDSPYFQGFTYHLITFVVTTMLFYFVVHIHYSYINIDFWVLVVIIGILFICKEVFYPDSEDLNSKK</sequence>
<feature type="transmembrane region" description="Helical" evidence="9">
    <location>
        <begin position="94"/>
        <end position="111"/>
    </location>
</feature>
<feature type="transmembrane region" description="Helical" evidence="9">
    <location>
        <begin position="6"/>
        <end position="36"/>
    </location>
</feature>
<dbReference type="Proteomes" id="UP000254956">
    <property type="component" value="Unassembled WGS sequence"/>
</dbReference>
<evidence type="ECO:0000313" key="11">
    <source>
        <dbReference type="EMBL" id="SUJ13921.1"/>
    </source>
</evidence>
<accession>A0A2T7BRG2</accession>
<keyword evidence="5" id="KW-1003">Cell membrane</keyword>
<feature type="transmembrane region" description="Helical" evidence="9">
    <location>
        <begin position="57"/>
        <end position="74"/>
    </location>
</feature>
<dbReference type="AlphaFoldDB" id="A0A2T7BRG2"/>
<name>A0A2T7BRG2_9STAP</name>
<keyword evidence="7 9" id="KW-1133">Transmembrane helix</keyword>
<dbReference type="GO" id="GO:0005886">
    <property type="term" value="C:plasma membrane"/>
    <property type="evidence" value="ECO:0007669"/>
    <property type="project" value="UniProtKB-SubCell"/>
</dbReference>
<evidence type="ECO:0000313" key="12">
    <source>
        <dbReference type="Proteomes" id="UP000254956"/>
    </source>
</evidence>
<dbReference type="Proteomes" id="UP000321598">
    <property type="component" value="Unassembled WGS sequence"/>
</dbReference>
<feature type="transmembrane region" description="Helical" evidence="9">
    <location>
        <begin position="123"/>
        <end position="141"/>
    </location>
</feature>
<comment type="subcellular location">
    <subcellularLocation>
        <location evidence="1 9">Cell membrane</location>
        <topology evidence="1 9">Multi-pass membrane protein</topology>
    </subcellularLocation>
</comment>
<comment type="similarity">
    <text evidence="2 9">Belongs to the multidrug resistance efflux pump SepA family.</text>
</comment>
<keyword evidence="4 9" id="KW-0813">Transport</keyword>
<dbReference type="RefSeq" id="WP_021458992.1">
    <property type="nucleotide sequence ID" value="NZ_BKAV01000040.1"/>
</dbReference>
<evidence type="ECO:0000256" key="7">
    <source>
        <dbReference type="ARBA" id="ARBA00022989"/>
    </source>
</evidence>
<evidence type="ECO:0000256" key="8">
    <source>
        <dbReference type="ARBA" id="ARBA00023136"/>
    </source>
</evidence>
<evidence type="ECO:0000256" key="3">
    <source>
        <dbReference type="ARBA" id="ARBA00016025"/>
    </source>
</evidence>
<dbReference type="InterPro" id="IPR031396">
    <property type="entry name" value="SepA"/>
</dbReference>
<evidence type="ECO:0000256" key="1">
    <source>
        <dbReference type="ARBA" id="ARBA00004651"/>
    </source>
</evidence>
<evidence type="ECO:0000313" key="13">
    <source>
        <dbReference type="Proteomes" id="UP000321598"/>
    </source>
</evidence>